<dbReference type="GO" id="GO:0006355">
    <property type="term" value="P:regulation of DNA-templated transcription"/>
    <property type="evidence" value="ECO:0007669"/>
    <property type="project" value="InterPro"/>
</dbReference>
<reference evidence="2" key="1">
    <citation type="submission" date="2020-05" db="EMBL/GenBank/DDBJ databases">
        <authorList>
            <person name="Chiriac C."/>
            <person name="Salcher M."/>
            <person name="Ghai R."/>
            <person name="Kavagutti S V."/>
        </authorList>
    </citation>
    <scope>NUCLEOTIDE SEQUENCE</scope>
</reference>
<dbReference type="EMBL" id="CAEZSR010000019">
    <property type="protein sequence ID" value="CAB4547918.1"/>
    <property type="molecule type" value="Genomic_DNA"/>
</dbReference>
<dbReference type="InterPro" id="IPR010985">
    <property type="entry name" value="Ribbon_hlx_hlx"/>
</dbReference>
<gene>
    <name evidence="2" type="ORF">UFOPK1493_00824</name>
</gene>
<protein>
    <submittedName>
        <fullName evidence="2">Unannotated protein</fullName>
    </submittedName>
</protein>
<evidence type="ECO:0000259" key="1">
    <source>
        <dbReference type="Pfam" id="PF22513"/>
    </source>
</evidence>
<evidence type="ECO:0000313" key="2">
    <source>
        <dbReference type="EMBL" id="CAB4547918.1"/>
    </source>
</evidence>
<dbReference type="AlphaFoldDB" id="A0A6J6CCV2"/>
<dbReference type="SUPFAM" id="SSF47598">
    <property type="entry name" value="Ribbon-helix-helix"/>
    <property type="match status" value="1"/>
</dbReference>
<proteinExistence type="predicted"/>
<organism evidence="2">
    <name type="scientific">freshwater metagenome</name>
    <dbReference type="NCBI Taxonomy" id="449393"/>
    <lineage>
        <taxon>unclassified sequences</taxon>
        <taxon>metagenomes</taxon>
        <taxon>ecological metagenomes</taxon>
    </lineage>
</organism>
<dbReference type="InterPro" id="IPR053853">
    <property type="entry name" value="FitA-like_RHH"/>
</dbReference>
<sequence length="77" mass="8866">MPAITVRDVPESTRRELAVRAARAGQSLQEYLKALLVEVARHPDQAEVVERIQRDKLRHGTHVEVDTILAWRDDARR</sequence>
<accession>A0A6J6CCV2</accession>
<feature type="domain" description="Antitoxin FitA-like ribbon-helix-helix" evidence="1">
    <location>
        <begin position="2"/>
        <end position="39"/>
    </location>
</feature>
<name>A0A6J6CCV2_9ZZZZ</name>
<dbReference type="Pfam" id="PF22513">
    <property type="entry name" value="FitA-like_RHH"/>
    <property type="match status" value="1"/>
</dbReference>